<dbReference type="GO" id="GO:0005634">
    <property type="term" value="C:nucleus"/>
    <property type="evidence" value="ECO:0007669"/>
    <property type="project" value="TreeGrafter"/>
</dbReference>
<dbReference type="AlphaFoldDB" id="A0AAV5RVM4"/>
<name>A0AAV5RVM4_MAUHU</name>
<dbReference type="Proteomes" id="UP001377567">
    <property type="component" value="Unassembled WGS sequence"/>
</dbReference>
<dbReference type="PANTHER" id="PTHR28040:SF1">
    <property type="entry name" value="PYRIDOXAMINE 5'-PHOSPHATE OXIDASE YLR456W HOMOLOG-RELATED"/>
    <property type="match status" value="1"/>
</dbReference>
<dbReference type="EMBL" id="BTGD01000005">
    <property type="protein sequence ID" value="GMM55694.1"/>
    <property type="molecule type" value="Genomic_DNA"/>
</dbReference>
<organism evidence="2 3">
    <name type="scientific">Maudiozyma humilis</name>
    <name type="common">Sour dough yeast</name>
    <name type="synonym">Kazachstania humilis</name>
    <dbReference type="NCBI Taxonomy" id="51915"/>
    <lineage>
        <taxon>Eukaryota</taxon>
        <taxon>Fungi</taxon>
        <taxon>Dikarya</taxon>
        <taxon>Ascomycota</taxon>
        <taxon>Saccharomycotina</taxon>
        <taxon>Saccharomycetes</taxon>
        <taxon>Saccharomycetales</taxon>
        <taxon>Saccharomycetaceae</taxon>
        <taxon>Maudiozyma</taxon>
    </lineage>
</organism>
<dbReference type="Gene3D" id="2.30.110.10">
    <property type="entry name" value="Electron Transport, Fmn-binding Protein, Chain A"/>
    <property type="match status" value="1"/>
</dbReference>
<reference evidence="2 3" key="1">
    <citation type="journal article" date="2023" name="Elife">
        <title>Identification of key yeast species and microbe-microbe interactions impacting larval growth of Drosophila in the wild.</title>
        <authorList>
            <person name="Mure A."/>
            <person name="Sugiura Y."/>
            <person name="Maeda R."/>
            <person name="Honda K."/>
            <person name="Sakurai N."/>
            <person name="Takahashi Y."/>
            <person name="Watada M."/>
            <person name="Katoh T."/>
            <person name="Gotoh A."/>
            <person name="Gotoh Y."/>
            <person name="Taniguchi I."/>
            <person name="Nakamura K."/>
            <person name="Hayashi T."/>
            <person name="Katayama T."/>
            <person name="Uemura T."/>
            <person name="Hattori Y."/>
        </authorList>
    </citation>
    <scope>NUCLEOTIDE SEQUENCE [LARGE SCALE GENOMIC DNA]</scope>
    <source>
        <strain evidence="2 3">KH-74</strain>
    </source>
</reference>
<dbReference type="InterPro" id="IPR011576">
    <property type="entry name" value="Pyridox_Oxase_N"/>
</dbReference>
<dbReference type="SUPFAM" id="SSF50475">
    <property type="entry name" value="FMN-binding split barrel"/>
    <property type="match status" value="1"/>
</dbReference>
<evidence type="ECO:0000313" key="2">
    <source>
        <dbReference type="EMBL" id="GMM55694.1"/>
    </source>
</evidence>
<dbReference type="InterPro" id="IPR052841">
    <property type="entry name" value="PMP_oxidase-like"/>
</dbReference>
<accession>A0AAV5RVM4</accession>
<evidence type="ECO:0000313" key="3">
    <source>
        <dbReference type="Proteomes" id="UP001377567"/>
    </source>
</evidence>
<proteinExistence type="predicted"/>
<feature type="domain" description="Pyridoxamine 5'-phosphate oxidase N-terminal" evidence="1">
    <location>
        <begin position="7"/>
        <end position="125"/>
    </location>
</feature>
<comment type="caution">
    <text evidence="2">The sequence shown here is derived from an EMBL/GenBank/DDBJ whole genome shotgun (WGS) entry which is preliminary data.</text>
</comment>
<dbReference type="Pfam" id="PF01243">
    <property type="entry name" value="PNPOx_N"/>
    <property type="match status" value="1"/>
</dbReference>
<protein>
    <submittedName>
        <fullName evidence="2">Pyridoxal 5'-phosphate synthase</fullName>
    </submittedName>
</protein>
<gene>
    <name evidence="2" type="ORF">DAKH74_023100</name>
</gene>
<sequence length="194" mass="21069">MKFAALPQKLLTLIEASKYVHIATCGNDGAPSVSLMNYIYVAPSVTYGSSTANDYIIFAMSESSDKFMNILTNPTVSMLFHDWVAANNLSIRKHDINNSHSADAQSKRLANLLDELDDAELNQISATIQGEAELINPLGPESKYYKGLLLHANPDADVFIEGSDTVLVKVRMLGAKVVDSDNHIITYGSMNSGA</sequence>
<dbReference type="PANTHER" id="PTHR28040">
    <property type="entry name" value="PYRIDOXAMINE 5'-PHOSPHATE OXIDASE YLR456W HOMOLOG-RELATED"/>
    <property type="match status" value="1"/>
</dbReference>
<keyword evidence="3" id="KW-1185">Reference proteome</keyword>
<dbReference type="InterPro" id="IPR012349">
    <property type="entry name" value="Split_barrel_FMN-bd"/>
</dbReference>
<dbReference type="GO" id="GO:0005737">
    <property type="term" value="C:cytoplasm"/>
    <property type="evidence" value="ECO:0007669"/>
    <property type="project" value="TreeGrafter"/>
</dbReference>
<evidence type="ECO:0000259" key="1">
    <source>
        <dbReference type="Pfam" id="PF01243"/>
    </source>
</evidence>